<evidence type="ECO:0000313" key="11">
    <source>
        <dbReference type="Proteomes" id="UP000288716"/>
    </source>
</evidence>
<keyword evidence="7" id="KW-0143">Chaperone</keyword>
<evidence type="ECO:0000313" key="10">
    <source>
        <dbReference type="EMBL" id="RWS24673.1"/>
    </source>
</evidence>
<evidence type="ECO:0000256" key="4">
    <source>
        <dbReference type="ARBA" id="ARBA00011695"/>
    </source>
</evidence>
<dbReference type="InterPro" id="IPR030482">
    <property type="entry name" value="PDRG1"/>
</dbReference>
<keyword evidence="6" id="KW-0963">Cytoplasm</keyword>
<evidence type="ECO:0000256" key="5">
    <source>
        <dbReference type="ARBA" id="ARBA00016313"/>
    </source>
</evidence>
<evidence type="ECO:0000256" key="6">
    <source>
        <dbReference type="ARBA" id="ARBA00022490"/>
    </source>
</evidence>
<dbReference type="EMBL" id="NCKV01004565">
    <property type="protein sequence ID" value="RWS24673.1"/>
    <property type="molecule type" value="Genomic_DNA"/>
</dbReference>
<comment type="subunit">
    <text evidence="4">Heterohexamer of two PFD-alpha type and four PFD-beta type subunits.</text>
</comment>
<dbReference type="Proteomes" id="UP000288716">
    <property type="component" value="Unassembled WGS sequence"/>
</dbReference>
<dbReference type="GO" id="GO:0006457">
    <property type="term" value="P:protein folding"/>
    <property type="evidence" value="ECO:0007669"/>
    <property type="project" value="InterPro"/>
</dbReference>
<feature type="coiled-coil region" evidence="9">
    <location>
        <begin position="66"/>
        <end position="104"/>
    </location>
</feature>
<dbReference type="SUPFAM" id="SSF46579">
    <property type="entry name" value="Prefoldin"/>
    <property type="match status" value="1"/>
</dbReference>
<dbReference type="GO" id="GO:0005737">
    <property type="term" value="C:cytoplasm"/>
    <property type="evidence" value="ECO:0007669"/>
    <property type="project" value="UniProtKB-SubCell"/>
</dbReference>
<organism evidence="10 11">
    <name type="scientific">Leptotrombidium deliense</name>
    <dbReference type="NCBI Taxonomy" id="299467"/>
    <lineage>
        <taxon>Eukaryota</taxon>
        <taxon>Metazoa</taxon>
        <taxon>Ecdysozoa</taxon>
        <taxon>Arthropoda</taxon>
        <taxon>Chelicerata</taxon>
        <taxon>Arachnida</taxon>
        <taxon>Acari</taxon>
        <taxon>Acariformes</taxon>
        <taxon>Trombidiformes</taxon>
        <taxon>Prostigmata</taxon>
        <taxon>Anystina</taxon>
        <taxon>Parasitengona</taxon>
        <taxon>Trombiculoidea</taxon>
        <taxon>Trombiculidae</taxon>
        <taxon>Leptotrombidium</taxon>
    </lineage>
</organism>
<protein>
    <recommendedName>
        <fullName evidence="5">p53 and DNA damage-regulated protein 1</fullName>
    </recommendedName>
</protein>
<proteinExistence type="inferred from homology"/>
<dbReference type="GO" id="GO:0051082">
    <property type="term" value="F:unfolded protein binding"/>
    <property type="evidence" value="ECO:0007669"/>
    <property type="project" value="InterPro"/>
</dbReference>
<evidence type="ECO:0000256" key="3">
    <source>
        <dbReference type="ARBA" id="ARBA00008045"/>
    </source>
</evidence>
<dbReference type="AlphaFoldDB" id="A0A443SAV6"/>
<gene>
    <name evidence="10" type="ORF">B4U80_13858</name>
</gene>
<comment type="similarity">
    <text evidence="3">Belongs to the prefoldin subunit beta family.</text>
</comment>
<dbReference type="OrthoDB" id="20282at2759"/>
<comment type="caution">
    <text evidence="10">The sequence shown here is derived from an EMBL/GenBank/DDBJ whole genome shotgun (WGS) entry which is preliminary data.</text>
</comment>
<dbReference type="GO" id="GO:0016272">
    <property type="term" value="C:prefoldin complex"/>
    <property type="evidence" value="ECO:0007669"/>
    <property type="project" value="InterPro"/>
</dbReference>
<dbReference type="InterPro" id="IPR009053">
    <property type="entry name" value="Prefoldin"/>
</dbReference>
<keyword evidence="11" id="KW-1185">Reference proteome</keyword>
<evidence type="ECO:0000256" key="1">
    <source>
        <dbReference type="ARBA" id="ARBA00003581"/>
    </source>
</evidence>
<dbReference type="Gene3D" id="1.10.287.370">
    <property type="match status" value="1"/>
</dbReference>
<keyword evidence="9" id="KW-0175">Coiled coil</keyword>
<dbReference type="Pfam" id="PF01920">
    <property type="entry name" value="Prefoldin_2"/>
    <property type="match status" value="1"/>
</dbReference>
<reference evidence="10 11" key="1">
    <citation type="journal article" date="2018" name="Gigascience">
        <title>Genomes of trombidid mites reveal novel predicted allergens and laterally-transferred genes associated with secondary metabolism.</title>
        <authorList>
            <person name="Dong X."/>
            <person name="Chaisiri K."/>
            <person name="Xia D."/>
            <person name="Armstrong S.D."/>
            <person name="Fang Y."/>
            <person name="Donnelly M.J."/>
            <person name="Kadowaki T."/>
            <person name="McGarry J.W."/>
            <person name="Darby A.C."/>
            <person name="Makepeace B.L."/>
        </authorList>
    </citation>
    <scope>NUCLEOTIDE SEQUENCE [LARGE SCALE GENOMIC DNA]</scope>
    <source>
        <strain evidence="10">UoL-UT</strain>
    </source>
</reference>
<dbReference type="VEuPathDB" id="VectorBase:LDEU007368"/>
<dbReference type="InterPro" id="IPR002777">
    <property type="entry name" value="PFD_beta-like"/>
</dbReference>
<comment type="function">
    <text evidence="1">May play a role in chaperone-mediated protein folding.</text>
</comment>
<comment type="subunit">
    <text evidence="8">Component of the PAQosome complex which is responsible for the biogenesis of several protein complexes and which consists of R2TP complex members RUVBL1, RUVBL2, RPAP3 and PIH1D1, URI complex members PFDN2, PFDN6, PDRG1, UXT and URI1 as well as ASDURF, POLR2E and DNAAF10/WDR92.</text>
</comment>
<dbReference type="STRING" id="299467.A0A443SAV6"/>
<evidence type="ECO:0000256" key="8">
    <source>
        <dbReference type="ARBA" id="ARBA00026022"/>
    </source>
</evidence>
<name>A0A443SAV6_9ACAR</name>
<comment type="subcellular location">
    <subcellularLocation>
        <location evidence="2">Cytoplasm</location>
    </subcellularLocation>
</comment>
<evidence type="ECO:0000256" key="2">
    <source>
        <dbReference type="ARBA" id="ARBA00004496"/>
    </source>
</evidence>
<accession>A0A443SAV6</accession>
<evidence type="ECO:0000256" key="7">
    <source>
        <dbReference type="ARBA" id="ARBA00023186"/>
    </source>
</evidence>
<dbReference type="CDD" id="cd22860">
    <property type="entry name" value="PDRG1"/>
    <property type="match status" value="1"/>
</dbReference>
<evidence type="ECO:0000256" key="9">
    <source>
        <dbReference type="SAM" id="Coils"/>
    </source>
</evidence>
<dbReference type="PANTHER" id="PTHR21162">
    <property type="entry name" value="P53 AND DNA DAMAGE-REGULATED PROTEIN"/>
    <property type="match status" value="1"/>
</dbReference>
<sequence>MELNPILKSVEELENVGEQIVIARKDVVNIDRKRNKNREALSALLNDTEDEKVYFCLGNTFYKVSKETAKKMIRQDQEELNNKIQELREEMKVKVNELRKLEGRAELKGYDLSPMSRLEVEALKDVLPNVVI</sequence>
<dbReference type="PANTHER" id="PTHR21162:SF0">
    <property type="entry name" value="P53 AND DNA DAMAGE-REGULATED PROTEIN 1"/>
    <property type="match status" value="1"/>
</dbReference>